<accession>A0AAX6DWN6</accession>
<evidence type="ECO:0000313" key="2">
    <source>
        <dbReference type="EMBL" id="KAJ6796115.1"/>
    </source>
</evidence>
<dbReference type="Proteomes" id="UP001140949">
    <property type="component" value="Unassembled WGS sequence"/>
</dbReference>
<dbReference type="EMBL" id="JANAVB010041419">
    <property type="protein sequence ID" value="KAJ6796115.1"/>
    <property type="molecule type" value="Genomic_DNA"/>
</dbReference>
<feature type="compositionally biased region" description="Basic and acidic residues" evidence="1">
    <location>
        <begin position="1"/>
        <end position="12"/>
    </location>
</feature>
<dbReference type="PANTHER" id="PTHR33312:SF8">
    <property type="entry name" value="MEMBRANE-ASSOCIATED KINASE REGULATOR 1-RELATED"/>
    <property type="match status" value="1"/>
</dbReference>
<proteinExistence type="predicted"/>
<dbReference type="AlphaFoldDB" id="A0AAX6DWN6"/>
<feature type="region of interest" description="Disordered" evidence="1">
    <location>
        <begin position="367"/>
        <end position="387"/>
    </location>
</feature>
<organism evidence="2 4">
    <name type="scientific">Iris pallida</name>
    <name type="common">Sweet iris</name>
    <dbReference type="NCBI Taxonomy" id="29817"/>
    <lineage>
        <taxon>Eukaryota</taxon>
        <taxon>Viridiplantae</taxon>
        <taxon>Streptophyta</taxon>
        <taxon>Embryophyta</taxon>
        <taxon>Tracheophyta</taxon>
        <taxon>Spermatophyta</taxon>
        <taxon>Magnoliopsida</taxon>
        <taxon>Liliopsida</taxon>
        <taxon>Asparagales</taxon>
        <taxon>Iridaceae</taxon>
        <taxon>Iridoideae</taxon>
        <taxon>Irideae</taxon>
        <taxon>Iris</taxon>
    </lineage>
</organism>
<feature type="region of interest" description="Disordered" evidence="1">
    <location>
        <begin position="1"/>
        <end position="49"/>
    </location>
</feature>
<feature type="compositionally biased region" description="Low complexity" evidence="1">
    <location>
        <begin position="19"/>
        <end position="32"/>
    </location>
</feature>
<evidence type="ECO:0000256" key="1">
    <source>
        <dbReference type="SAM" id="MobiDB-lite"/>
    </source>
</evidence>
<dbReference type="EMBL" id="JANAVB010005597">
    <property type="protein sequence ID" value="KAJ6846669.1"/>
    <property type="molecule type" value="Genomic_DNA"/>
</dbReference>
<gene>
    <name evidence="2" type="ORF">M6B38_221995</name>
    <name evidence="3" type="ORF">M6B38_282680</name>
</gene>
<feature type="region of interest" description="Disordered" evidence="1">
    <location>
        <begin position="222"/>
        <end position="245"/>
    </location>
</feature>
<protein>
    <submittedName>
        <fullName evidence="2">Membrane-associated kinase regulator 1</fullName>
    </submittedName>
</protein>
<reference evidence="2" key="2">
    <citation type="submission" date="2023-04" db="EMBL/GenBank/DDBJ databases">
        <authorList>
            <person name="Bruccoleri R.E."/>
            <person name="Oakeley E.J."/>
            <person name="Faust A.-M."/>
            <person name="Dessus-Babus S."/>
            <person name="Altorfer M."/>
            <person name="Burckhardt D."/>
            <person name="Oertli M."/>
            <person name="Naumann U."/>
            <person name="Petersen F."/>
            <person name="Wong J."/>
        </authorList>
    </citation>
    <scope>NUCLEOTIDE SEQUENCE</scope>
    <source>
        <strain evidence="2">GSM-AAB239-AS_SAM_17_03QT</strain>
        <tissue evidence="2">Leaf</tissue>
    </source>
</reference>
<evidence type="ECO:0000313" key="4">
    <source>
        <dbReference type="Proteomes" id="UP001140949"/>
    </source>
</evidence>
<name>A0AAX6DWN6_IRIPA</name>
<comment type="caution">
    <text evidence="2">The sequence shown here is derived from an EMBL/GenBank/DDBJ whole genome shotgun (WGS) entry which is preliminary data.</text>
</comment>
<feature type="region of interest" description="Disordered" evidence="1">
    <location>
        <begin position="298"/>
        <end position="353"/>
    </location>
</feature>
<keyword evidence="4" id="KW-1185">Reference proteome</keyword>
<feature type="compositionally biased region" description="Low complexity" evidence="1">
    <location>
        <begin position="222"/>
        <end position="235"/>
    </location>
</feature>
<dbReference type="GO" id="GO:0016301">
    <property type="term" value="F:kinase activity"/>
    <property type="evidence" value="ECO:0007669"/>
    <property type="project" value="UniProtKB-KW"/>
</dbReference>
<dbReference type="PANTHER" id="PTHR33312">
    <property type="entry name" value="MEMBRANE-ASSOCIATED KINASE REGULATOR 4-RELATED"/>
    <property type="match status" value="1"/>
</dbReference>
<dbReference type="InterPro" id="IPR039620">
    <property type="entry name" value="BKI1/MAKR1/3/4"/>
</dbReference>
<keyword evidence="2" id="KW-0418">Kinase</keyword>
<sequence>MKSVEKSREKRGGMRRTGSFPSPSSSSSSSSSDFEFTVSLSPSSRRSSNHLCPADELFYKGQLLPLHLTPRISMVRTLLLASSSTSSSSTDTTSTTTASRDSNGSSSSSASSAAADLLLLLPECDSSRPSSVTEEEARRAMFSSSSSSAAKRGKYFSSLANRFSSVFLNRGGSKKDASGSPAAMELDYQVPAPLPAGKRVNTTAKQVIKKYVNKVKPLYEKFSSSSSSQKNQSQNQKKKTFSFSIRRERDMTLMGNCSVVESTKKLDEEELEDHRAGGSSSIRGVFAQSHSFSGNLRYPRRKRCAGSCPSSMRSSPTHSGLLRMNGSRPGGPPADSPSPASSSSMEELQNAIQGAIAHCKSTISQSNLKNADSAGATTSSNNVTSLH</sequence>
<feature type="region of interest" description="Disordered" evidence="1">
    <location>
        <begin position="83"/>
        <end position="109"/>
    </location>
</feature>
<feature type="compositionally biased region" description="Polar residues" evidence="1">
    <location>
        <begin position="308"/>
        <end position="318"/>
    </location>
</feature>
<evidence type="ECO:0000313" key="3">
    <source>
        <dbReference type="EMBL" id="KAJ6846669.1"/>
    </source>
</evidence>
<keyword evidence="2" id="KW-0808">Transferase</keyword>
<dbReference type="GO" id="GO:0019210">
    <property type="term" value="F:kinase inhibitor activity"/>
    <property type="evidence" value="ECO:0007669"/>
    <property type="project" value="InterPro"/>
</dbReference>
<dbReference type="GO" id="GO:0005886">
    <property type="term" value="C:plasma membrane"/>
    <property type="evidence" value="ECO:0007669"/>
    <property type="project" value="InterPro"/>
</dbReference>
<reference evidence="2" key="1">
    <citation type="journal article" date="2023" name="GigaByte">
        <title>Genome assembly of the bearded iris, Iris pallida Lam.</title>
        <authorList>
            <person name="Bruccoleri R.E."/>
            <person name="Oakeley E.J."/>
            <person name="Faust A.M.E."/>
            <person name="Altorfer M."/>
            <person name="Dessus-Babus S."/>
            <person name="Burckhardt D."/>
            <person name="Oertli M."/>
            <person name="Naumann U."/>
            <person name="Petersen F."/>
            <person name="Wong J."/>
        </authorList>
    </citation>
    <scope>NUCLEOTIDE SEQUENCE</scope>
    <source>
        <strain evidence="2">GSM-AAB239-AS_SAM_17_03QT</strain>
    </source>
</reference>